<evidence type="ECO:0000256" key="4">
    <source>
        <dbReference type="ARBA" id="ARBA00022989"/>
    </source>
</evidence>
<dbReference type="InterPro" id="IPR001123">
    <property type="entry name" value="LeuE-type"/>
</dbReference>
<dbReference type="EMBL" id="VLKY01000010">
    <property type="protein sequence ID" value="TWI52795.1"/>
    <property type="molecule type" value="Genomic_DNA"/>
</dbReference>
<feature type="transmembrane region" description="Helical" evidence="6">
    <location>
        <begin position="180"/>
        <end position="198"/>
    </location>
</feature>
<name>A0A562Q7Q4_9PSED</name>
<keyword evidence="2" id="KW-1003">Cell membrane</keyword>
<keyword evidence="3 6" id="KW-0812">Transmembrane</keyword>
<dbReference type="GO" id="GO:0015171">
    <property type="term" value="F:amino acid transmembrane transporter activity"/>
    <property type="evidence" value="ECO:0007669"/>
    <property type="project" value="TreeGrafter"/>
</dbReference>
<evidence type="ECO:0000256" key="1">
    <source>
        <dbReference type="ARBA" id="ARBA00004651"/>
    </source>
</evidence>
<comment type="subcellular location">
    <subcellularLocation>
        <location evidence="1">Cell membrane</location>
        <topology evidence="1">Multi-pass membrane protein</topology>
    </subcellularLocation>
</comment>
<evidence type="ECO:0000256" key="3">
    <source>
        <dbReference type="ARBA" id="ARBA00022692"/>
    </source>
</evidence>
<reference evidence="7 8" key="1">
    <citation type="journal article" date="2015" name="Stand. Genomic Sci.">
        <title>Genomic Encyclopedia of Bacterial and Archaeal Type Strains, Phase III: the genomes of soil and plant-associated and newly described type strains.</title>
        <authorList>
            <person name="Whitman W.B."/>
            <person name="Woyke T."/>
            <person name="Klenk H.P."/>
            <person name="Zhou Y."/>
            <person name="Lilburn T.G."/>
            <person name="Beck B.J."/>
            <person name="De Vos P."/>
            <person name="Vandamme P."/>
            <person name="Eisen J.A."/>
            <person name="Garrity G."/>
            <person name="Hugenholtz P."/>
            <person name="Kyrpides N.C."/>
        </authorList>
    </citation>
    <scope>NUCLEOTIDE SEQUENCE [LARGE SCALE GENOMIC DNA]</scope>
    <source>
        <strain evidence="7 8">CGMCC 1.6858</strain>
    </source>
</reference>
<accession>A0A562Q7Q4</accession>
<organism evidence="7 8">
    <name type="scientific">Pseudomonas duriflava</name>
    <dbReference type="NCBI Taxonomy" id="459528"/>
    <lineage>
        <taxon>Bacteria</taxon>
        <taxon>Pseudomonadati</taxon>
        <taxon>Pseudomonadota</taxon>
        <taxon>Gammaproteobacteria</taxon>
        <taxon>Pseudomonadales</taxon>
        <taxon>Pseudomonadaceae</taxon>
        <taxon>Pseudomonas</taxon>
    </lineage>
</organism>
<dbReference type="AlphaFoldDB" id="A0A562Q7Q4"/>
<feature type="transmembrane region" description="Helical" evidence="6">
    <location>
        <begin position="143"/>
        <end position="168"/>
    </location>
</feature>
<sequence>MTPELLAAFIMFAFVSSVTPGPNNMMLLASGVNYGFRRTLPHMLGISLGHMLMVILMGLGLGQLFTLYPVLHTGLKLLAALYLSYLAWKIATAVPPTPTEPACSKPFGFFQAAAFQWVNPKAWVMAIGAITTYLPTQDFYSNLILIALLFALINIPSVSAWTLFGMALRSLLGTPTRLRIFNWTMAALLMCSLYPLVLSTH</sequence>
<keyword evidence="8" id="KW-1185">Reference proteome</keyword>
<evidence type="ECO:0000256" key="5">
    <source>
        <dbReference type="ARBA" id="ARBA00023136"/>
    </source>
</evidence>
<protein>
    <submittedName>
        <fullName evidence="7">Threonine/homoserine/homoserine lactone efflux protein</fullName>
    </submittedName>
</protein>
<proteinExistence type="predicted"/>
<dbReference type="PANTHER" id="PTHR30086">
    <property type="entry name" value="ARGININE EXPORTER PROTEIN ARGO"/>
    <property type="match status" value="1"/>
</dbReference>
<dbReference type="PANTHER" id="PTHR30086:SF20">
    <property type="entry name" value="ARGININE EXPORTER PROTEIN ARGO-RELATED"/>
    <property type="match status" value="1"/>
</dbReference>
<gene>
    <name evidence="7" type="ORF">IQ22_03171</name>
</gene>
<dbReference type="Pfam" id="PF01810">
    <property type="entry name" value="LysE"/>
    <property type="match status" value="1"/>
</dbReference>
<keyword evidence="4 6" id="KW-1133">Transmembrane helix</keyword>
<dbReference type="RefSeq" id="WP_145143687.1">
    <property type="nucleotide sequence ID" value="NZ_VLKY01000010.1"/>
</dbReference>
<comment type="caution">
    <text evidence="7">The sequence shown here is derived from an EMBL/GenBank/DDBJ whole genome shotgun (WGS) entry which is preliminary data.</text>
</comment>
<dbReference type="OrthoDB" id="9812084at2"/>
<dbReference type="Proteomes" id="UP000316905">
    <property type="component" value="Unassembled WGS sequence"/>
</dbReference>
<dbReference type="GO" id="GO:0033228">
    <property type="term" value="P:cysteine export across plasma membrane"/>
    <property type="evidence" value="ECO:0007669"/>
    <property type="project" value="TreeGrafter"/>
</dbReference>
<dbReference type="GO" id="GO:0005886">
    <property type="term" value="C:plasma membrane"/>
    <property type="evidence" value="ECO:0007669"/>
    <property type="project" value="UniProtKB-SubCell"/>
</dbReference>
<evidence type="ECO:0000313" key="8">
    <source>
        <dbReference type="Proteomes" id="UP000316905"/>
    </source>
</evidence>
<evidence type="ECO:0000256" key="6">
    <source>
        <dbReference type="SAM" id="Phobius"/>
    </source>
</evidence>
<evidence type="ECO:0000313" key="7">
    <source>
        <dbReference type="EMBL" id="TWI52795.1"/>
    </source>
</evidence>
<evidence type="ECO:0000256" key="2">
    <source>
        <dbReference type="ARBA" id="ARBA00022475"/>
    </source>
</evidence>
<feature type="transmembrane region" description="Helical" evidence="6">
    <location>
        <begin position="44"/>
        <end position="67"/>
    </location>
</feature>
<keyword evidence="5 6" id="KW-0472">Membrane</keyword>